<dbReference type="OrthoDB" id="790983at2"/>
<accession>A0A3N0WY92</accession>
<dbReference type="EMBL" id="RJUG01000002">
    <property type="protein sequence ID" value="ROI10088.1"/>
    <property type="molecule type" value="Genomic_DNA"/>
</dbReference>
<organism evidence="1 2">
    <name type="scientific">Kaistella daneshvariae</name>
    <dbReference type="NCBI Taxonomy" id="2487074"/>
    <lineage>
        <taxon>Bacteria</taxon>
        <taxon>Pseudomonadati</taxon>
        <taxon>Bacteroidota</taxon>
        <taxon>Flavobacteriia</taxon>
        <taxon>Flavobacteriales</taxon>
        <taxon>Weeksellaceae</taxon>
        <taxon>Chryseobacterium group</taxon>
        <taxon>Kaistella</taxon>
    </lineage>
</organism>
<proteinExistence type="predicted"/>
<protein>
    <submittedName>
        <fullName evidence="1">Tetracycline regulation of excision, RteC</fullName>
    </submittedName>
</protein>
<comment type="caution">
    <text evidence="1">The sequence shown here is derived from an EMBL/GenBank/DDBJ whole genome shotgun (WGS) entry which is preliminary data.</text>
</comment>
<gene>
    <name evidence="1" type="ORF">EGI11_04890</name>
</gene>
<evidence type="ECO:0000313" key="2">
    <source>
        <dbReference type="Proteomes" id="UP000270224"/>
    </source>
</evidence>
<dbReference type="InterPro" id="IPR018534">
    <property type="entry name" value="Tet_reg_excision_RteC"/>
</dbReference>
<reference evidence="2" key="2">
    <citation type="submission" date="2018-11" db="EMBL/GenBank/DDBJ databases">
        <title>Proposal to divide the Flavobacteriaceae and reorganize its genera based on Amino Acid Identity values calculated from whole genome sequences.</title>
        <authorList>
            <person name="Nicholson A.C."/>
            <person name="Gulvik C.A."/>
            <person name="Whitney A.M."/>
            <person name="Humrighouse B.W."/>
            <person name="Bell M."/>
            <person name="Holmens B."/>
            <person name="Steigerwalt A."/>
            <person name="Villarma A."/>
            <person name="Sheth M."/>
            <person name="Batra D."/>
            <person name="Pryor J."/>
            <person name="Bernardet J.-F."/>
            <person name="Hugo C."/>
            <person name="Kampfer P."/>
            <person name="Newman J."/>
            <person name="Mcquiston J.R."/>
        </authorList>
    </citation>
    <scope>NUCLEOTIDE SEQUENCE [LARGE SCALE GENOMIC DNA]</scope>
    <source>
        <strain evidence="2">H3056</strain>
    </source>
</reference>
<dbReference type="AlphaFoldDB" id="A0A3N0WY92"/>
<evidence type="ECO:0000313" key="1">
    <source>
        <dbReference type="EMBL" id="ROI10088.1"/>
    </source>
</evidence>
<dbReference type="Pfam" id="PF09357">
    <property type="entry name" value="RteC"/>
    <property type="match status" value="1"/>
</dbReference>
<name>A0A3N0WY92_9FLAO</name>
<sequence length="279" mass="32979">MVKFFANLESELESRLLFLTLEFNKPLQVAEASTLEITNCLKKLKSFVLRLKFASDTEEIEFFKNRKPKILSKLIYFNDVYKIETRKPSGGEKIIRKYYQAELLKIKEFFEENVDFYGYYRTNSTFLDQKYFVRKKLDVKLSLDSFVFESDPRFSTSHDYKVAKIIANDLLEVYLNDELLKLNRHSEEQFRISTPKTKLVWSDHKTSLIELIYALYCKGAFNNGTADIKEISAYFEAVFNVELGDVYRTYLEIKNRSSRTKLLNSLEVHLNRKMDLLDD</sequence>
<reference evidence="2" key="1">
    <citation type="submission" date="2018-11" db="EMBL/GenBank/DDBJ databases">
        <title>Proposal to divide the Flavobacteriaceae and reorganize its genera based on Amino Acid Identity values calculated from whole genome sequences.</title>
        <authorList>
            <person name="Nicholson A.C."/>
            <person name="Gulvik C.A."/>
            <person name="Whitney A.M."/>
            <person name="Humrighouse B.W."/>
            <person name="Bell M."/>
            <person name="Holmes B."/>
            <person name="Steigerwalt A."/>
            <person name="Villarma A."/>
            <person name="Sheth M."/>
            <person name="Batra D."/>
            <person name="Pryor J."/>
            <person name="Bernardet J.-F."/>
            <person name="Hugo C."/>
            <person name="Kampfer P."/>
            <person name="Newman J."/>
            <person name="Mcquiston J.R."/>
        </authorList>
    </citation>
    <scope>NUCLEOTIDE SEQUENCE [LARGE SCALE GENOMIC DNA]</scope>
    <source>
        <strain evidence="2">H3056</strain>
    </source>
</reference>
<dbReference type="Proteomes" id="UP000270224">
    <property type="component" value="Unassembled WGS sequence"/>
</dbReference>
<dbReference type="RefSeq" id="WP_123265334.1">
    <property type="nucleotide sequence ID" value="NZ_RJUG01000002.1"/>
</dbReference>